<keyword evidence="2" id="KW-1185">Reference proteome</keyword>
<protein>
    <submittedName>
        <fullName evidence="1">Uncharacterized protein</fullName>
    </submittedName>
</protein>
<sequence length="143" mass="16849">MFNFVALAEENHKWLNESTIQLVNESLAMKREEFSTHVASGRYWNMTEQEKMIVSPEIRRIEWFPIDQAIAMMESSLLDPYTPIDEWQRRQFHEYGVERRDPMFVTMKILQHIAAFESPEALLAHTKQLTAPLLESLHQSSNL</sequence>
<gene>
    <name evidence="1" type="ORF">Poli38472_012919</name>
</gene>
<dbReference type="OrthoDB" id="206213at2759"/>
<accession>A0A8K1CIY4</accession>
<evidence type="ECO:0000313" key="1">
    <source>
        <dbReference type="EMBL" id="TMW64297.1"/>
    </source>
</evidence>
<dbReference type="AlphaFoldDB" id="A0A8K1CIY4"/>
<organism evidence="1 2">
    <name type="scientific">Pythium oligandrum</name>
    <name type="common">Mycoparasitic fungus</name>
    <dbReference type="NCBI Taxonomy" id="41045"/>
    <lineage>
        <taxon>Eukaryota</taxon>
        <taxon>Sar</taxon>
        <taxon>Stramenopiles</taxon>
        <taxon>Oomycota</taxon>
        <taxon>Peronosporomycetes</taxon>
        <taxon>Pythiales</taxon>
        <taxon>Pythiaceae</taxon>
        <taxon>Pythium</taxon>
    </lineage>
</organism>
<dbReference type="EMBL" id="SPLM01000040">
    <property type="protein sequence ID" value="TMW64297.1"/>
    <property type="molecule type" value="Genomic_DNA"/>
</dbReference>
<reference evidence="1" key="1">
    <citation type="submission" date="2019-03" db="EMBL/GenBank/DDBJ databases">
        <title>Long read genome sequence of the mycoparasitic Pythium oligandrum ATCC 38472 isolated from sugarbeet rhizosphere.</title>
        <authorList>
            <person name="Gaulin E."/>
        </authorList>
    </citation>
    <scope>NUCLEOTIDE SEQUENCE</scope>
    <source>
        <strain evidence="1">ATCC 38472_TT</strain>
    </source>
</reference>
<proteinExistence type="predicted"/>
<comment type="caution">
    <text evidence="1">The sequence shown here is derived from an EMBL/GenBank/DDBJ whole genome shotgun (WGS) entry which is preliminary data.</text>
</comment>
<dbReference type="Proteomes" id="UP000794436">
    <property type="component" value="Unassembled WGS sequence"/>
</dbReference>
<evidence type="ECO:0000313" key="2">
    <source>
        <dbReference type="Proteomes" id="UP000794436"/>
    </source>
</evidence>
<name>A0A8K1CIY4_PYTOL</name>